<feature type="compositionally biased region" description="Basic and acidic residues" evidence="1">
    <location>
        <begin position="40"/>
        <end position="61"/>
    </location>
</feature>
<evidence type="ECO:0000313" key="2">
    <source>
        <dbReference type="EMBL" id="MPC70364.1"/>
    </source>
</evidence>
<feature type="compositionally biased region" description="Basic and acidic residues" evidence="1">
    <location>
        <begin position="16"/>
        <end position="33"/>
    </location>
</feature>
<sequence>MGISFQGRDGAGSGRGRQEEKESRRQRIWIERWRAKRRSKEPEGKEAKDVCREGRRRDGVN</sequence>
<organism evidence="2 3">
    <name type="scientific">Portunus trituberculatus</name>
    <name type="common">Swimming crab</name>
    <name type="synonym">Neptunus trituberculatus</name>
    <dbReference type="NCBI Taxonomy" id="210409"/>
    <lineage>
        <taxon>Eukaryota</taxon>
        <taxon>Metazoa</taxon>
        <taxon>Ecdysozoa</taxon>
        <taxon>Arthropoda</taxon>
        <taxon>Crustacea</taxon>
        <taxon>Multicrustacea</taxon>
        <taxon>Malacostraca</taxon>
        <taxon>Eumalacostraca</taxon>
        <taxon>Eucarida</taxon>
        <taxon>Decapoda</taxon>
        <taxon>Pleocyemata</taxon>
        <taxon>Brachyura</taxon>
        <taxon>Eubrachyura</taxon>
        <taxon>Portunoidea</taxon>
        <taxon>Portunidae</taxon>
        <taxon>Portuninae</taxon>
        <taxon>Portunus</taxon>
    </lineage>
</organism>
<accession>A0A5B7HP93</accession>
<proteinExistence type="predicted"/>
<comment type="caution">
    <text evidence="2">The sequence shown here is derived from an EMBL/GenBank/DDBJ whole genome shotgun (WGS) entry which is preliminary data.</text>
</comment>
<dbReference type="EMBL" id="VSRR010030998">
    <property type="protein sequence ID" value="MPC70364.1"/>
    <property type="molecule type" value="Genomic_DNA"/>
</dbReference>
<evidence type="ECO:0000313" key="3">
    <source>
        <dbReference type="Proteomes" id="UP000324222"/>
    </source>
</evidence>
<gene>
    <name evidence="2" type="ORF">E2C01_064610</name>
</gene>
<protein>
    <submittedName>
        <fullName evidence="2">Uncharacterized protein</fullName>
    </submittedName>
</protein>
<evidence type="ECO:0000256" key="1">
    <source>
        <dbReference type="SAM" id="MobiDB-lite"/>
    </source>
</evidence>
<keyword evidence="3" id="KW-1185">Reference proteome</keyword>
<dbReference type="Proteomes" id="UP000324222">
    <property type="component" value="Unassembled WGS sequence"/>
</dbReference>
<feature type="region of interest" description="Disordered" evidence="1">
    <location>
        <begin position="1"/>
        <end position="61"/>
    </location>
</feature>
<name>A0A5B7HP93_PORTR</name>
<dbReference type="AlphaFoldDB" id="A0A5B7HP93"/>
<reference evidence="2 3" key="1">
    <citation type="submission" date="2019-05" db="EMBL/GenBank/DDBJ databases">
        <title>Another draft genome of Portunus trituberculatus and its Hox gene families provides insights of decapod evolution.</title>
        <authorList>
            <person name="Jeong J.-H."/>
            <person name="Song I."/>
            <person name="Kim S."/>
            <person name="Choi T."/>
            <person name="Kim D."/>
            <person name="Ryu S."/>
            <person name="Kim W."/>
        </authorList>
    </citation>
    <scope>NUCLEOTIDE SEQUENCE [LARGE SCALE GENOMIC DNA]</scope>
    <source>
        <tissue evidence="2">Muscle</tissue>
    </source>
</reference>